<feature type="domain" description="Glutamine amidotransferase type-2" evidence="8">
    <location>
        <begin position="2"/>
        <end position="214"/>
    </location>
</feature>
<sequence length="608" mass="70807">MCGINGIISLHNISNIKDRIVKMNLSIAHRGPDADNHLLIGTNVALGHRRLSILDLDERSNQPMKIQSGKWIIVFNGEIFNFQTIRKELSDIHNFTTTSDTEVLLAAIEFKGIDWILKKANGMFAFVAYNIENQDFYLVRDRFGIKPLFFTIVNNTLIFSSEIKGILHSGLLQPEFNHEAIDDYLANRYVREPDTFFKKIHQVKSSTYLHFNKNLECNETEYWQLPDLNLSASNNSSDLIEETDEQIQKAFKRWFISDVPVGAYLSGGVDSSLTTAILSKTSDHRIDTYTIGFEQKEFNEFSYAKKVADIYGTNHKEILFDPSSYFGNWERLIEFKDAPLAVPNEVPLAHMSSVLSSDITVVISGEGADELFGGYGKIFRSGFDFENHNNEQRFYDYFVRQYEYVSRPIRDLYLSVNTTDKREEFDNRIASDFSLHKNDENIFRFFHKYHIQGLLQRVDMTTMQTGVEARPPFLDHELIEFVYSRIPYDQKLHWNSVSDEIKAKSLYAQQYSEVLDTPKYILKKVAEKYLPNDIIYRKKMGFPVPLSQWFPNLVQQADILKNSSWLKSELLTSLIDDLKQNPRSGQLLWMFINIQLFHDKYFNKNWLW</sequence>
<dbReference type="InterPro" id="IPR017932">
    <property type="entry name" value="GATase_2_dom"/>
</dbReference>
<comment type="catalytic activity">
    <reaction evidence="7">
        <text>L-aspartate + L-glutamine + ATP + H2O = L-asparagine + L-glutamate + AMP + diphosphate + H(+)</text>
        <dbReference type="Rhea" id="RHEA:12228"/>
        <dbReference type="ChEBI" id="CHEBI:15377"/>
        <dbReference type="ChEBI" id="CHEBI:15378"/>
        <dbReference type="ChEBI" id="CHEBI:29985"/>
        <dbReference type="ChEBI" id="CHEBI:29991"/>
        <dbReference type="ChEBI" id="CHEBI:30616"/>
        <dbReference type="ChEBI" id="CHEBI:33019"/>
        <dbReference type="ChEBI" id="CHEBI:58048"/>
        <dbReference type="ChEBI" id="CHEBI:58359"/>
        <dbReference type="ChEBI" id="CHEBI:456215"/>
        <dbReference type="EC" id="6.3.5.4"/>
    </reaction>
</comment>
<comment type="similarity">
    <text evidence="2">Belongs to the asparagine synthetase family.</text>
</comment>
<organism evidence="9 10">
    <name type="scientific">Wandonia haliotis</name>
    <dbReference type="NCBI Taxonomy" id="574963"/>
    <lineage>
        <taxon>Bacteria</taxon>
        <taxon>Pseudomonadati</taxon>
        <taxon>Bacteroidota</taxon>
        <taxon>Flavobacteriia</taxon>
        <taxon>Flavobacteriales</taxon>
        <taxon>Crocinitomicaceae</taxon>
        <taxon>Wandonia</taxon>
    </lineage>
</organism>
<evidence type="ECO:0000256" key="1">
    <source>
        <dbReference type="ARBA" id="ARBA00005187"/>
    </source>
</evidence>
<name>A0ABN1MP59_9FLAO</name>
<evidence type="ECO:0000256" key="3">
    <source>
        <dbReference type="ARBA" id="ARBA00012737"/>
    </source>
</evidence>
<dbReference type="InterPro" id="IPR051786">
    <property type="entry name" value="ASN_synthetase/amidase"/>
</dbReference>
<dbReference type="CDD" id="cd01991">
    <property type="entry name" value="Asn_synthase_B_C"/>
    <property type="match status" value="1"/>
</dbReference>
<protein>
    <recommendedName>
        <fullName evidence="3">asparagine synthase (glutamine-hydrolyzing)</fullName>
        <ecNumber evidence="3">6.3.5.4</ecNumber>
    </recommendedName>
</protein>
<dbReference type="InterPro" id="IPR001962">
    <property type="entry name" value="Asn_synthase"/>
</dbReference>
<keyword evidence="4" id="KW-0547">Nucleotide-binding</keyword>
<dbReference type="CDD" id="cd00712">
    <property type="entry name" value="AsnB"/>
    <property type="match status" value="1"/>
</dbReference>
<dbReference type="Gene3D" id="3.60.20.10">
    <property type="entry name" value="Glutamine Phosphoribosylpyrophosphate, subunit 1, domain 1"/>
    <property type="match status" value="1"/>
</dbReference>
<dbReference type="InterPro" id="IPR033738">
    <property type="entry name" value="AsnB_N"/>
</dbReference>
<keyword evidence="6" id="KW-0315">Glutamine amidotransferase</keyword>
<keyword evidence="10" id="KW-1185">Reference proteome</keyword>
<dbReference type="SUPFAM" id="SSF56235">
    <property type="entry name" value="N-terminal nucleophile aminohydrolases (Ntn hydrolases)"/>
    <property type="match status" value="1"/>
</dbReference>
<comment type="caution">
    <text evidence="9">The sequence shown here is derived from an EMBL/GenBank/DDBJ whole genome shotgun (WGS) entry which is preliminary data.</text>
</comment>
<reference evidence="9 10" key="1">
    <citation type="journal article" date="2019" name="Int. J. Syst. Evol. Microbiol.">
        <title>The Global Catalogue of Microorganisms (GCM) 10K type strain sequencing project: providing services to taxonomists for standard genome sequencing and annotation.</title>
        <authorList>
            <consortium name="The Broad Institute Genomics Platform"/>
            <consortium name="The Broad Institute Genome Sequencing Center for Infectious Disease"/>
            <person name="Wu L."/>
            <person name="Ma J."/>
        </authorList>
    </citation>
    <scope>NUCLEOTIDE SEQUENCE [LARGE SCALE GENOMIC DNA]</scope>
    <source>
        <strain evidence="9 10">JCM 16083</strain>
    </source>
</reference>
<dbReference type="Proteomes" id="UP001501126">
    <property type="component" value="Unassembled WGS sequence"/>
</dbReference>
<dbReference type="NCBIfam" id="TIGR01536">
    <property type="entry name" value="asn_synth_AEB"/>
    <property type="match status" value="1"/>
</dbReference>
<evidence type="ECO:0000259" key="8">
    <source>
        <dbReference type="PROSITE" id="PS51278"/>
    </source>
</evidence>
<dbReference type="InterPro" id="IPR006426">
    <property type="entry name" value="Asn_synth_AEB"/>
</dbReference>
<evidence type="ECO:0000256" key="5">
    <source>
        <dbReference type="ARBA" id="ARBA00022840"/>
    </source>
</evidence>
<evidence type="ECO:0000313" key="9">
    <source>
        <dbReference type="EMBL" id="GAA0875057.1"/>
    </source>
</evidence>
<dbReference type="EC" id="6.3.5.4" evidence="3"/>
<proteinExistence type="inferred from homology"/>
<evidence type="ECO:0000256" key="2">
    <source>
        <dbReference type="ARBA" id="ARBA00005752"/>
    </source>
</evidence>
<keyword evidence="5" id="KW-0067">ATP-binding</keyword>
<dbReference type="SUPFAM" id="SSF52402">
    <property type="entry name" value="Adenine nucleotide alpha hydrolases-like"/>
    <property type="match status" value="1"/>
</dbReference>
<gene>
    <name evidence="9" type="primary">asnB_2</name>
    <name evidence="9" type="ORF">GCM10009118_14650</name>
</gene>
<evidence type="ECO:0000256" key="7">
    <source>
        <dbReference type="ARBA" id="ARBA00048741"/>
    </source>
</evidence>
<comment type="pathway">
    <text evidence="1">Amino-acid biosynthesis; L-asparagine biosynthesis; L-asparagine from L-aspartate (L-Gln route): step 1/1.</text>
</comment>
<dbReference type="PROSITE" id="PS51278">
    <property type="entry name" value="GATASE_TYPE_2"/>
    <property type="match status" value="1"/>
</dbReference>
<dbReference type="EMBL" id="BAAAFH010000007">
    <property type="protein sequence ID" value="GAA0875057.1"/>
    <property type="molecule type" value="Genomic_DNA"/>
</dbReference>
<dbReference type="Pfam" id="PF13522">
    <property type="entry name" value="GATase_6"/>
    <property type="match status" value="1"/>
</dbReference>
<dbReference type="PANTHER" id="PTHR43284:SF1">
    <property type="entry name" value="ASPARAGINE SYNTHETASE"/>
    <property type="match status" value="1"/>
</dbReference>
<dbReference type="PANTHER" id="PTHR43284">
    <property type="entry name" value="ASPARAGINE SYNTHETASE (GLUTAMINE-HYDROLYZING)"/>
    <property type="match status" value="1"/>
</dbReference>
<accession>A0ABN1MP59</accession>
<evidence type="ECO:0000313" key="10">
    <source>
        <dbReference type="Proteomes" id="UP001501126"/>
    </source>
</evidence>
<dbReference type="Gene3D" id="3.40.50.620">
    <property type="entry name" value="HUPs"/>
    <property type="match status" value="1"/>
</dbReference>
<dbReference type="Pfam" id="PF00733">
    <property type="entry name" value="Asn_synthase"/>
    <property type="match status" value="1"/>
</dbReference>
<dbReference type="InterPro" id="IPR014729">
    <property type="entry name" value="Rossmann-like_a/b/a_fold"/>
</dbReference>
<dbReference type="PIRSF" id="PIRSF001589">
    <property type="entry name" value="Asn_synthetase_glu-h"/>
    <property type="match status" value="1"/>
</dbReference>
<evidence type="ECO:0000256" key="6">
    <source>
        <dbReference type="ARBA" id="ARBA00022962"/>
    </source>
</evidence>
<evidence type="ECO:0000256" key="4">
    <source>
        <dbReference type="ARBA" id="ARBA00022741"/>
    </source>
</evidence>
<dbReference type="InterPro" id="IPR029055">
    <property type="entry name" value="Ntn_hydrolases_N"/>
</dbReference>
<dbReference type="RefSeq" id="WP_343786110.1">
    <property type="nucleotide sequence ID" value="NZ_BAAAFH010000007.1"/>
</dbReference>